<dbReference type="OrthoDB" id="5657110at2"/>
<name>A0A377IU35_9GAMM</name>
<keyword evidence="2" id="KW-1185">Reference proteome</keyword>
<accession>A0A377IU35</accession>
<dbReference type="Proteomes" id="UP000254554">
    <property type="component" value="Unassembled WGS sequence"/>
</dbReference>
<gene>
    <name evidence="1" type="ORF">NCTC11370_03688</name>
</gene>
<dbReference type="EMBL" id="UGGT01000004">
    <property type="protein sequence ID" value="STO91710.1"/>
    <property type="molecule type" value="Genomic_DNA"/>
</dbReference>
<dbReference type="GeneID" id="93294399"/>
<evidence type="ECO:0000313" key="2">
    <source>
        <dbReference type="Proteomes" id="UP000254554"/>
    </source>
</evidence>
<dbReference type="STRING" id="1094715.GCA_000236165_03320"/>
<dbReference type="RefSeq" id="WP_019350394.1">
    <property type="nucleotide sequence ID" value="NZ_UGGT01000004.1"/>
</dbReference>
<dbReference type="AlphaFoldDB" id="A0A377IU35"/>
<protein>
    <submittedName>
        <fullName evidence="1">Uncharacterized protein</fullName>
    </submittedName>
</protein>
<organism evidence="1 2">
    <name type="scientific">Fluoribacter dumoffii</name>
    <dbReference type="NCBI Taxonomy" id="463"/>
    <lineage>
        <taxon>Bacteria</taxon>
        <taxon>Pseudomonadati</taxon>
        <taxon>Pseudomonadota</taxon>
        <taxon>Gammaproteobacteria</taxon>
        <taxon>Legionellales</taxon>
        <taxon>Legionellaceae</taxon>
        <taxon>Fluoribacter</taxon>
    </lineage>
</organism>
<reference evidence="1 2" key="1">
    <citation type="submission" date="2018-06" db="EMBL/GenBank/DDBJ databases">
        <authorList>
            <consortium name="Pathogen Informatics"/>
            <person name="Doyle S."/>
        </authorList>
    </citation>
    <scope>NUCLEOTIDE SEQUENCE [LARGE SCALE GENOMIC DNA]</scope>
    <source>
        <strain evidence="1 2">NCTC11370</strain>
    </source>
</reference>
<sequence>MSSHSIKMLFILQEEVARLGNASDYELFILKSHIEQIIYTKRKLESLTSQISVGSSLLYFDAQLLKEDILLVTELGALIKGIRQSDKQSICVEPQSFNFDHKTTISLIAEKRTRIHDEWKLPSYHRVIVDCHSYVLKGYFIKYNHNGCKLKLLGGETVKLPASALFYEPTKDDLKDFMRIEQDPHHQNLEYERTLKAVRSKIGQLDPSNNPGLGSNGTANRLKDYIGLLISIIRYVSFYRIVNCEVVQVFSLNTDR</sequence>
<proteinExistence type="predicted"/>
<evidence type="ECO:0000313" key="1">
    <source>
        <dbReference type="EMBL" id="STO91710.1"/>
    </source>
</evidence>